<evidence type="ECO:0000256" key="1">
    <source>
        <dbReference type="ARBA" id="ARBA00004948"/>
    </source>
</evidence>
<evidence type="ECO:0000313" key="4">
    <source>
        <dbReference type="EMBL" id="CAD9385772.1"/>
    </source>
</evidence>
<dbReference type="InterPro" id="IPR013785">
    <property type="entry name" value="Aldolase_TIM"/>
</dbReference>
<dbReference type="SUPFAM" id="SSF51391">
    <property type="entry name" value="Thiamin phosphate synthase"/>
    <property type="match status" value="1"/>
</dbReference>
<dbReference type="PANTHER" id="PTHR20857">
    <property type="entry name" value="THIAMINE-PHOSPHATE PYROPHOSPHORYLASE"/>
    <property type="match status" value="1"/>
</dbReference>
<dbReference type="GO" id="GO:0005737">
    <property type="term" value="C:cytoplasm"/>
    <property type="evidence" value="ECO:0007669"/>
    <property type="project" value="TreeGrafter"/>
</dbReference>
<comment type="pathway">
    <text evidence="1">Cofactor biosynthesis; thiamine diphosphate biosynthesis.</text>
</comment>
<evidence type="ECO:0000259" key="3">
    <source>
        <dbReference type="Pfam" id="PF02581"/>
    </source>
</evidence>
<feature type="domain" description="Thiamine phosphate synthase/TenI" evidence="3">
    <location>
        <begin position="22"/>
        <end position="124"/>
    </location>
</feature>
<dbReference type="InterPro" id="IPR022998">
    <property type="entry name" value="ThiamineP_synth_TenI"/>
</dbReference>
<evidence type="ECO:0000256" key="2">
    <source>
        <dbReference type="ARBA" id="ARBA00022977"/>
    </source>
</evidence>
<dbReference type="GO" id="GO:0009228">
    <property type="term" value="P:thiamine biosynthetic process"/>
    <property type="evidence" value="ECO:0007669"/>
    <property type="project" value="UniProtKB-KW"/>
</dbReference>
<dbReference type="Pfam" id="PF02581">
    <property type="entry name" value="TMP-TENI"/>
    <property type="match status" value="1"/>
</dbReference>
<dbReference type="GO" id="GO:0004789">
    <property type="term" value="F:thiamine-phosphate diphosphorylase activity"/>
    <property type="evidence" value="ECO:0007669"/>
    <property type="project" value="TreeGrafter"/>
</dbReference>
<dbReference type="InterPro" id="IPR036206">
    <property type="entry name" value="ThiamineP_synth_sf"/>
</dbReference>
<dbReference type="Gene3D" id="3.20.20.70">
    <property type="entry name" value="Aldolase class I"/>
    <property type="match status" value="1"/>
</dbReference>
<reference evidence="4" key="1">
    <citation type="submission" date="2021-01" db="EMBL/GenBank/DDBJ databases">
        <authorList>
            <person name="Corre E."/>
            <person name="Pelletier E."/>
            <person name="Niang G."/>
            <person name="Scheremetjew M."/>
            <person name="Finn R."/>
            <person name="Kale V."/>
            <person name="Holt S."/>
            <person name="Cochrane G."/>
            <person name="Meng A."/>
            <person name="Brown T."/>
            <person name="Cohen L."/>
        </authorList>
    </citation>
    <scope>NUCLEOTIDE SEQUENCE</scope>
    <source>
        <strain evidence="4">CCMP1381</strain>
    </source>
</reference>
<keyword evidence="2" id="KW-0784">Thiamine biosynthesis</keyword>
<protein>
    <recommendedName>
        <fullName evidence="3">Thiamine phosphate synthase/TenI domain-containing protein</fullName>
    </recommendedName>
</protein>
<dbReference type="EMBL" id="HBGS01010228">
    <property type="protein sequence ID" value="CAD9385772.1"/>
    <property type="molecule type" value="Transcribed_RNA"/>
</dbReference>
<dbReference type="AlphaFoldDB" id="A0A7S2B489"/>
<gene>
    <name evidence="4" type="ORF">DSPE1174_LOCUS5395</name>
</gene>
<organism evidence="4">
    <name type="scientific">Octactis speculum</name>
    <dbReference type="NCBI Taxonomy" id="3111310"/>
    <lineage>
        <taxon>Eukaryota</taxon>
        <taxon>Sar</taxon>
        <taxon>Stramenopiles</taxon>
        <taxon>Ochrophyta</taxon>
        <taxon>Dictyochophyceae</taxon>
        <taxon>Dictyochales</taxon>
        <taxon>Dictyochaceae</taxon>
        <taxon>Octactis</taxon>
    </lineage>
</organism>
<dbReference type="PANTHER" id="PTHR20857:SF23">
    <property type="entry name" value="THIAMINE BIOSYNTHETIC BIFUNCTIONAL ENZYME"/>
    <property type="match status" value="1"/>
</dbReference>
<accession>A0A7S2B489</accession>
<sequence>MSGAGAPKATARADLTNAGLKRGMEFTPVIGCSVHSVHAAIAAASEGADFLQVGTMFETMSHPGKIAEGPGLISDIKEGLSHTGEQRLPLDSPLPVFGVGGVDEHNCHELIARGADGVAVISAVFASRDPEAAARRISLAMIGGSGVSGDA</sequence>
<dbReference type="CDD" id="cd00564">
    <property type="entry name" value="TMP_TenI"/>
    <property type="match status" value="1"/>
</dbReference>
<proteinExistence type="predicted"/>
<name>A0A7S2B489_9STRA</name>